<dbReference type="InterPro" id="IPR036691">
    <property type="entry name" value="Endo/exonu/phosph_ase_sf"/>
</dbReference>
<accession>A0ABQ6M4J9</accession>
<evidence type="ECO:0000256" key="1">
    <source>
        <dbReference type="ARBA" id="ARBA00006335"/>
    </source>
</evidence>
<keyword evidence="4" id="KW-1185">Reference proteome</keyword>
<evidence type="ECO:0000259" key="2">
    <source>
        <dbReference type="Pfam" id="PF03372"/>
    </source>
</evidence>
<feature type="domain" description="Endonuclease/exonuclease/phosphatase" evidence="2">
    <location>
        <begin position="1"/>
        <end position="227"/>
    </location>
</feature>
<gene>
    <name evidence="3" type="ORF">TeGR_g4229</name>
</gene>
<comment type="caution">
    <text evidence="3">The sequence shown here is derived from an EMBL/GenBank/DDBJ whole genome shotgun (WGS) entry which is preliminary data.</text>
</comment>
<dbReference type="Gene3D" id="3.60.10.10">
    <property type="entry name" value="Endonuclease/exonuclease/phosphatase"/>
    <property type="match status" value="1"/>
</dbReference>
<dbReference type="PANTHER" id="PTHR16320:SF1">
    <property type="entry name" value="SPHINGOMYELINASE DDB_G0288017"/>
    <property type="match status" value="1"/>
</dbReference>
<dbReference type="Proteomes" id="UP001165060">
    <property type="component" value="Unassembled WGS sequence"/>
</dbReference>
<dbReference type="Pfam" id="PF03372">
    <property type="entry name" value="Exo_endo_phos"/>
    <property type="match status" value="1"/>
</dbReference>
<dbReference type="SUPFAM" id="SSF56219">
    <property type="entry name" value="DNase I-like"/>
    <property type="match status" value="1"/>
</dbReference>
<organism evidence="3 4">
    <name type="scientific">Tetraparma gracilis</name>
    <dbReference type="NCBI Taxonomy" id="2962635"/>
    <lineage>
        <taxon>Eukaryota</taxon>
        <taxon>Sar</taxon>
        <taxon>Stramenopiles</taxon>
        <taxon>Ochrophyta</taxon>
        <taxon>Bolidophyceae</taxon>
        <taxon>Parmales</taxon>
        <taxon>Triparmaceae</taxon>
        <taxon>Tetraparma</taxon>
    </lineage>
</organism>
<evidence type="ECO:0000313" key="4">
    <source>
        <dbReference type="Proteomes" id="UP001165060"/>
    </source>
</evidence>
<dbReference type="InterPro" id="IPR038772">
    <property type="entry name" value="Sph/SMPD2-like"/>
</dbReference>
<dbReference type="PANTHER" id="PTHR16320">
    <property type="entry name" value="SPHINGOMYELINASE FAMILY MEMBER"/>
    <property type="match status" value="1"/>
</dbReference>
<dbReference type="InterPro" id="IPR005135">
    <property type="entry name" value="Endo/exonuclease/phosphatase"/>
</dbReference>
<reference evidence="3 4" key="1">
    <citation type="journal article" date="2023" name="Commun. Biol.">
        <title>Genome analysis of Parmales, the sister group of diatoms, reveals the evolutionary specialization of diatoms from phago-mixotrophs to photoautotrophs.</title>
        <authorList>
            <person name="Ban H."/>
            <person name="Sato S."/>
            <person name="Yoshikawa S."/>
            <person name="Yamada K."/>
            <person name="Nakamura Y."/>
            <person name="Ichinomiya M."/>
            <person name="Sato N."/>
            <person name="Blanc-Mathieu R."/>
            <person name="Endo H."/>
            <person name="Kuwata A."/>
            <person name="Ogata H."/>
        </authorList>
    </citation>
    <scope>NUCLEOTIDE SEQUENCE [LARGE SCALE GENOMIC DNA]</scope>
</reference>
<sequence>MSYNIAGLPPVLNINPPLARISAICDWLLASDYDVVLLQEAFFSKWSRAVVDILDGALPARFPYIVGGALPGRARLSSGLYVASRYPITFAEAVHYSGVGSDKLAHKGCVAVGLDLGGGNVVAAFTSHTQSDKLWDPLWWFTSNERAVATRQAQIDIMARFIREKMEKTQNTIASVLLGDLNYSGESVVSRTGAPGTPEERLVLAPTEEYGVVQGKFQKEGLRAVDVFRQKHPIREGEPMSYAAAGLTSDAVVNCDSGGEAKRLDFCYLIGPEGRPEGLRLTDARMLVNEWKAEPAGERAARLKKNPGDERLKCLSDHSGLAVEFEVVPPPR</sequence>
<dbReference type="EMBL" id="BRYB01003707">
    <property type="protein sequence ID" value="GMI19314.1"/>
    <property type="molecule type" value="Genomic_DNA"/>
</dbReference>
<evidence type="ECO:0000313" key="3">
    <source>
        <dbReference type="EMBL" id="GMI19314.1"/>
    </source>
</evidence>
<protein>
    <recommendedName>
        <fullName evidence="2">Endonuclease/exonuclease/phosphatase domain-containing protein</fullName>
    </recommendedName>
</protein>
<proteinExistence type="inferred from homology"/>
<comment type="similarity">
    <text evidence="1">Belongs to the neutral sphingomyelinase family.</text>
</comment>
<name>A0ABQ6M4J9_9STRA</name>